<evidence type="ECO:0000313" key="6">
    <source>
        <dbReference type="EMBL" id="MBB4910880.1"/>
    </source>
</evidence>
<dbReference type="AlphaFoldDB" id="A0A7W7QC10"/>
<evidence type="ECO:0000256" key="3">
    <source>
        <dbReference type="ARBA" id="ARBA00023295"/>
    </source>
</evidence>
<gene>
    <name evidence="6" type="ORF">FHR82_007139</name>
</gene>
<dbReference type="Pfam" id="PF12708">
    <property type="entry name" value="Pect-lyase_RHGA_epim"/>
    <property type="match status" value="1"/>
</dbReference>
<evidence type="ECO:0000313" key="7">
    <source>
        <dbReference type="Proteomes" id="UP000520767"/>
    </source>
</evidence>
<dbReference type="InterPro" id="IPR011050">
    <property type="entry name" value="Pectin_lyase_fold/virulence"/>
</dbReference>
<dbReference type="PROSITE" id="PS51318">
    <property type="entry name" value="TAT"/>
    <property type="match status" value="1"/>
</dbReference>
<dbReference type="InterPro" id="IPR012334">
    <property type="entry name" value="Pectin_lyas_fold"/>
</dbReference>
<accession>A0A7W7QC10</accession>
<dbReference type="InterPro" id="IPR006311">
    <property type="entry name" value="TAT_signal"/>
</dbReference>
<dbReference type="GO" id="GO:0004650">
    <property type="term" value="F:polygalacturonase activity"/>
    <property type="evidence" value="ECO:0007669"/>
    <property type="project" value="InterPro"/>
</dbReference>
<keyword evidence="2 4" id="KW-0378">Hydrolase</keyword>
<keyword evidence="3 4" id="KW-0326">Glycosidase</keyword>
<dbReference type="Pfam" id="PF00295">
    <property type="entry name" value="Glyco_hydro_28"/>
    <property type="match status" value="1"/>
</dbReference>
<dbReference type="PANTHER" id="PTHR31339:SF9">
    <property type="entry name" value="PLASMIN AND FIBRONECTIN-BINDING PROTEIN A"/>
    <property type="match status" value="1"/>
</dbReference>
<evidence type="ECO:0000256" key="2">
    <source>
        <dbReference type="ARBA" id="ARBA00022801"/>
    </source>
</evidence>
<keyword evidence="7" id="KW-1185">Reference proteome</keyword>
<reference evidence="6 7" key="1">
    <citation type="submission" date="2020-08" db="EMBL/GenBank/DDBJ databases">
        <title>Genomic Encyclopedia of Type Strains, Phase III (KMG-III): the genomes of soil and plant-associated and newly described type strains.</title>
        <authorList>
            <person name="Whitman W."/>
        </authorList>
    </citation>
    <scope>NUCLEOTIDE SEQUENCE [LARGE SCALE GENOMIC DNA]</scope>
    <source>
        <strain evidence="6 7">CECT 8960</strain>
    </source>
</reference>
<evidence type="ECO:0000256" key="1">
    <source>
        <dbReference type="ARBA" id="ARBA00008834"/>
    </source>
</evidence>
<sequence length="544" mass="58159">MSRSPNRRDALRIGVVGATTGVVAPLAMTADASPSGGPLFDVTRYGAKGDGKTIDSPAINRAIGAAVAAGGGTVYFPSGTYASYSVRLRSGVTLHLDRGATLLAAAPVDGTGFDPPGDGAGNPYQDFGHSHWRASLIWGENLTDIGISGPGRIDGAALVRNMSADSPPGTGDKAIALKLCRNVVIRDITIVRGGHLSILPTGVDNLTIHNVRIDTIRDGINVDCCRNVRISDCTVNTHGDDAIVLKSSYALGFPRATENVTIADTMVSGYDVGTLVDGTYGRDDPAAADRDGPTGRIKFGTESNGGFRNIAISNMIFERCRGLALETVDGGLLEDVTISNITMRDVSNTPFFLRLGARMRGPAGREIGKLRRISISDVTVHNADPRYPSMIVGLPGHDVADVRLSNIRIHMRGGLSMTEAAEQPPELINTFFAEPGAREPYAVPDRPQAYPEPSMFGILPAWAFYIRHATGVQLDNVTARFDEPDTRPAVVCEDVRDVEFHHVRLSKADGAPTFVLRDVTDFALHQGRPVEEARIPGHVDHREL</sequence>
<name>A0A7W7QC10_9PSEU</name>
<protein>
    <recommendedName>
        <fullName evidence="5">Rhamnogalacturonase A/B/Epimerase-like pectate lyase domain-containing protein</fullName>
    </recommendedName>
</protein>
<feature type="domain" description="Rhamnogalacturonase A/B/Epimerase-like pectate lyase" evidence="5">
    <location>
        <begin position="40"/>
        <end position="94"/>
    </location>
</feature>
<proteinExistence type="inferred from homology"/>
<dbReference type="InterPro" id="IPR000743">
    <property type="entry name" value="Glyco_hydro_28"/>
</dbReference>
<dbReference type="InterPro" id="IPR006626">
    <property type="entry name" value="PbH1"/>
</dbReference>
<comment type="caution">
    <text evidence="6">The sequence shown here is derived from an EMBL/GenBank/DDBJ whole genome shotgun (WGS) entry which is preliminary data.</text>
</comment>
<comment type="similarity">
    <text evidence="1 4">Belongs to the glycosyl hydrolase 28 family.</text>
</comment>
<dbReference type="RefSeq" id="WP_260418155.1">
    <property type="nucleotide sequence ID" value="NZ_JACHJQ010000008.1"/>
</dbReference>
<dbReference type="EMBL" id="JACHJQ010000008">
    <property type="protein sequence ID" value="MBB4910880.1"/>
    <property type="molecule type" value="Genomic_DNA"/>
</dbReference>
<dbReference type="Proteomes" id="UP000520767">
    <property type="component" value="Unassembled WGS sequence"/>
</dbReference>
<dbReference type="InterPro" id="IPR051801">
    <property type="entry name" value="GH28_Enzymes"/>
</dbReference>
<evidence type="ECO:0000256" key="4">
    <source>
        <dbReference type="RuleBase" id="RU361169"/>
    </source>
</evidence>
<dbReference type="GO" id="GO:0005975">
    <property type="term" value="P:carbohydrate metabolic process"/>
    <property type="evidence" value="ECO:0007669"/>
    <property type="project" value="InterPro"/>
</dbReference>
<evidence type="ECO:0000259" key="5">
    <source>
        <dbReference type="Pfam" id="PF12708"/>
    </source>
</evidence>
<dbReference type="PANTHER" id="PTHR31339">
    <property type="entry name" value="PECTIN LYASE-RELATED"/>
    <property type="match status" value="1"/>
</dbReference>
<dbReference type="Gene3D" id="2.160.20.10">
    <property type="entry name" value="Single-stranded right-handed beta-helix, Pectin lyase-like"/>
    <property type="match status" value="1"/>
</dbReference>
<dbReference type="InterPro" id="IPR024535">
    <property type="entry name" value="RHGA/B-epi-like_pectate_lyase"/>
</dbReference>
<dbReference type="SUPFAM" id="SSF51126">
    <property type="entry name" value="Pectin lyase-like"/>
    <property type="match status" value="1"/>
</dbReference>
<dbReference type="SMART" id="SM00710">
    <property type="entry name" value="PbH1"/>
    <property type="match status" value="5"/>
</dbReference>
<organism evidence="6 7">
    <name type="scientific">Actinophytocola algeriensis</name>
    <dbReference type="NCBI Taxonomy" id="1768010"/>
    <lineage>
        <taxon>Bacteria</taxon>
        <taxon>Bacillati</taxon>
        <taxon>Actinomycetota</taxon>
        <taxon>Actinomycetes</taxon>
        <taxon>Pseudonocardiales</taxon>
        <taxon>Pseudonocardiaceae</taxon>
    </lineage>
</organism>